<evidence type="ECO:0000256" key="1">
    <source>
        <dbReference type="ARBA" id="ARBA00006484"/>
    </source>
</evidence>
<keyword evidence="2" id="KW-0560">Oxidoreductase</keyword>
<evidence type="ECO:0000313" key="5">
    <source>
        <dbReference type="EMBL" id="GAH11753.1"/>
    </source>
</evidence>
<dbReference type="Pfam" id="PF13561">
    <property type="entry name" value="adh_short_C2"/>
    <property type="match status" value="1"/>
</dbReference>
<keyword evidence="4" id="KW-0443">Lipid metabolism</keyword>
<dbReference type="InterPro" id="IPR002347">
    <property type="entry name" value="SDR_fam"/>
</dbReference>
<feature type="non-terminal residue" evidence="5">
    <location>
        <position position="205"/>
    </location>
</feature>
<dbReference type="AlphaFoldDB" id="X1ESY6"/>
<dbReference type="EMBL" id="BART01033847">
    <property type="protein sequence ID" value="GAH11753.1"/>
    <property type="molecule type" value="Genomic_DNA"/>
</dbReference>
<name>X1ESY6_9ZZZZ</name>
<comment type="similarity">
    <text evidence="1">Belongs to the short-chain dehydrogenases/reductases (SDR) family.</text>
</comment>
<gene>
    <name evidence="5" type="ORF">S01H4_58025</name>
</gene>
<dbReference type="Gene3D" id="3.40.50.720">
    <property type="entry name" value="NAD(P)-binding Rossmann-like Domain"/>
    <property type="match status" value="1"/>
</dbReference>
<evidence type="ECO:0000256" key="4">
    <source>
        <dbReference type="ARBA" id="ARBA00023098"/>
    </source>
</evidence>
<sequence length="205" mass="22132">MVLGDIQDDLGKALVEELGPNAIYQHANVRSEDHIKILIEMAVEKFGKLDIMFNNAGFGGVGGPIDEIPVDAWDVTMEVMLRSVFLGMKHAVPIMKNQGYGSIVSTASVAGMRTGFGPHAYSTAKAGIIHLTHTAAMELGEFNIRVNCVAPGGIATAIFGRGFGFPQDWSERFSDMLKSTFLSQIQPIKRAGLPEDIAKAVLWLA</sequence>
<dbReference type="SUPFAM" id="SSF51735">
    <property type="entry name" value="NAD(P)-binding Rossmann-fold domains"/>
    <property type="match status" value="1"/>
</dbReference>
<proteinExistence type="inferred from homology"/>
<keyword evidence="3" id="KW-0520">NAD</keyword>
<dbReference type="InterPro" id="IPR036291">
    <property type="entry name" value="NAD(P)-bd_dom_sf"/>
</dbReference>
<evidence type="ECO:0000256" key="3">
    <source>
        <dbReference type="ARBA" id="ARBA00023027"/>
    </source>
</evidence>
<organism evidence="5">
    <name type="scientific">marine sediment metagenome</name>
    <dbReference type="NCBI Taxonomy" id="412755"/>
    <lineage>
        <taxon>unclassified sequences</taxon>
        <taxon>metagenomes</taxon>
        <taxon>ecological metagenomes</taxon>
    </lineage>
</organism>
<dbReference type="GO" id="GO:0016491">
    <property type="term" value="F:oxidoreductase activity"/>
    <property type="evidence" value="ECO:0007669"/>
    <property type="project" value="UniProtKB-KW"/>
</dbReference>
<evidence type="ECO:0000256" key="2">
    <source>
        <dbReference type="ARBA" id="ARBA00023002"/>
    </source>
</evidence>
<dbReference type="PANTHER" id="PTHR43180">
    <property type="entry name" value="3-OXOACYL-(ACYL-CARRIER-PROTEIN) REDUCTASE (AFU_ORTHOLOGUE AFUA_6G11210)"/>
    <property type="match status" value="1"/>
</dbReference>
<dbReference type="GO" id="GO:0006629">
    <property type="term" value="P:lipid metabolic process"/>
    <property type="evidence" value="ECO:0007669"/>
    <property type="project" value="UniProtKB-KW"/>
</dbReference>
<dbReference type="PRINTS" id="PR00081">
    <property type="entry name" value="GDHRDH"/>
</dbReference>
<reference evidence="5" key="1">
    <citation type="journal article" date="2014" name="Front. Microbiol.">
        <title>High frequency of phylogenetically diverse reductive dehalogenase-homologous genes in deep subseafloor sedimentary metagenomes.</title>
        <authorList>
            <person name="Kawai M."/>
            <person name="Futagami T."/>
            <person name="Toyoda A."/>
            <person name="Takaki Y."/>
            <person name="Nishi S."/>
            <person name="Hori S."/>
            <person name="Arai W."/>
            <person name="Tsubouchi T."/>
            <person name="Morono Y."/>
            <person name="Uchiyama I."/>
            <person name="Ito T."/>
            <person name="Fujiyama A."/>
            <person name="Inagaki F."/>
            <person name="Takami H."/>
        </authorList>
    </citation>
    <scope>NUCLEOTIDE SEQUENCE</scope>
    <source>
        <strain evidence="5">Expedition CK06-06</strain>
    </source>
</reference>
<comment type="caution">
    <text evidence="5">The sequence shown here is derived from an EMBL/GenBank/DDBJ whole genome shotgun (WGS) entry which is preliminary data.</text>
</comment>
<accession>X1ESY6</accession>
<dbReference type="PRINTS" id="PR00080">
    <property type="entry name" value="SDRFAMILY"/>
</dbReference>
<protein>
    <recommendedName>
        <fullName evidence="6">Short-chain dehydrogenase/reductase SDR</fullName>
    </recommendedName>
</protein>
<dbReference type="PANTHER" id="PTHR43180:SF28">
    <property type="entry name" value="NAD(P)-BINDING ROSSMANN-FOLD SUPERFAMILY PROTEIN"/>
    <property type="match status" value="1"/>
</dbReference>
<evidence type="ECO:0008006" key="6">
    <source>
        <dbReference type="Google" id="ProtNLM"/>
    </source>
</evidence>